<comment type="caution">
    <text evidence="1">The sequence shown here is derived from an EMBL/GenBank/DDBJ whole genome shotgun (WGS) entry which is preliminary data.</text>
</comment>
<dbReference type="EMBL" id="QQAZ01000007">
    <property type="protein sequence ID" value="RDI49387.1"/>
    <property type="molecule type" value="Genomic_DNA"/>
</dbReference>
<proteinExistence type="predicted"/>
<accession>A0A370H2V9</accession>
<dbReference type="Proteomes" id="UP000255355">
    <property type="component" value="Unassembled WGS sequence"/>
</dbReference>
<organism evidence="1 2">
    <name type="scientific">Nocardia mexicana</name>
    <dbReference type="NCBI Taxonomy" id="279262"/>
    <lineage>
        <taxon>Bacteria</taxon>
        <taxon>Bacillati</taxon>
        <taxon>Actinomycetota</taxon>
        <taxon>Actinomycetes</taxon>
        <taxon>Mycobacteriales</taxon>
        <taxon>Nocardiaceae</taxon>
        <taxon>Nocardia</taxon>
    </lineage>
</organism>
<dbReference type="AlphaFoldDB" id="A0A370H2V9"/>
<reference evidence="1 2" key="1">
    <citation type="submission" date="2018-07" db="EMBL/GenBank/DDBJ databases">
        <title>Genomic Encyclopedia of Type Strains, Phase IV (KMG-IV): sequencing the most valuable type-strain genomes for metagenomic binning, comparative biology and taxonomic classification.</title>
        <authorList>
            <person name="Goeker M."/>
        </authorList>
    </citation>
    <scope>NUCLEOTIDE SEQUENCE [LARGE SCALE GENOMIC DNA]</scope>
    <source>
        <strain evidence="1 2">DSM 44952</strain>
    </source>
</reference>
<protein>
    <submittedName>
        <fullName evidence="1">Uncharacterized protein</fullName>
    </submittedName>
</protein>
<evidence type="ECO:0000313" key="1">
    <source>
        <dbReference type="EMBL" id="RDI49387.1"/>
    </source>
</evidence>
<keyword evidence="2" id="KW-1185">Reference proteome</keyword>
<sequence>MTELTTAQADTLEVLSESPAARTADELADLLDAPAYEIEDALAWLKRHRYIVGVTAWQLTVGAAYVLGSHHQLTEFELYVLHQIKEVGGTSTVDELVQDTGIPEDDLTDTVQWLSRNGYLQPVTAWRRTPIFR</sequence>
<gene>
    <name evidence="1" type="ORF">DFR68_107515</name>
</gene>
<name>A0A370H2V9_9NOCA</name>
<dbReference type="OrthoDB" id="9848546at2"/>
<dbReference type="RefSeq" id="WP_068032875.1">
    <property type="nucleotide sequence ID" value="NZ_QQAZ01000007.1"/>
</dbReference>
<evidence type="ECO:0000313" key="2">
    <source>
        <dbReference type="Proteomes" id="UP000255355"/>
    </source>
</evidence>